<protein>
    <submittedName>
        <fullName evidence="1">Uncharacterized protein</fullName>
    </submittedName>
</protein>
<dbReference type="RefSeq" id="WP_158648690.1">
    <property type="nucleotide sequence ID" value="NZ_LT981265.1"/>
</dbReference>
<name>A0A2K5ARZ0_9ARCH</name>
<reference evidence="2" key="1">
    <citation type="submission" date="2018-01" db="EMBL/GenBank/DDBJ databases">
        <authorList>
            <person name="Kerou L M."/>
        </authorList>
    </citation>
    <scope>NUCLEOTIDE SEQUENCE [LARGE SCALE GENOMIC DNA]</scope>
    <source>
        <strain evidence="2">SCU2</strain>
    </source>
</reference>
<gene>
    <name evidence="1" type="ORF">NCAV_1244</name>
</gene>
<organism evidence="1 2">
    <name type="scientific">Candidatus Nitrosocaldus cavascurensis</name>
    <dbReference type="NCBI Taxonomy" id="2058097"/>
    <lineage>
        <taxon>Archaea</taxon>
        <taxon>Nitrososphaerota</taxon>
        <taxon>Nitrososphaeria</taxon>
        <taxon>Candidatus Nitrosocaldales</taxon>
        <taxon>Candidatus Nitrosocaldaceae</taxon>
        <taxon>Candidatus Nitrosocaldus</taxon>
    </lineage>
</organism>
<dbReference type="KEGG" id="ncv:NCAV_1244"/>
<dbReference type="AlphaFoldDB" id="A0A2K5ARZ0"/>
<accession>A0A2K5ARZ0</accession>
<sequence>MYDVDTVKVFNVMYNLFGSSIEMRVIRALCVKGSCSLRGLARSVDIHHTNLASCNLVE</sequence>
<proteinExistence type="predicted"/>
<dbReference type="GeneID" id="55636297"/>
<evidence type="ECO:0000313" key="1">
    <source>
        <dbReference type="EMBL" id="SPC34411.1"/>
    </source>
</evidence>
<evidence type="ECO:0000313" key="2">
    <source>
        <dbReference type="Proteomes" id="UP000236248"/>
    </source>
</evidence>
<dbReference type="Proteomes" id="UP000236248">
    <property type="component" value="Chromosome NCAV"/>
</dbReference>
<keyword evidence="2" id="KW-1185">Reference proteome</keyword>
<dbReference type="EMBL" id="LT981265">
    <property type="protein sequence ID" value="SPC34411.1"/>
    <property type="molecule type" value="Genomic_DNA"/>
</dbReference>